<dbReference type="RefSeq" id="WP_013158731.1">
    <property type="nucleotide sequence ID" value="NC_014212.1"/>
</dbReference>
<protein>
    <submittedName>
        <fullName evidence="2">Alpha/beta hydrolase fold protein</fullName>
    </submittedName>
</protein>
<dbReference type="GO" id="GO:0016020">
    <property type="term" value="C:membrane"/>
    <property type="evidence" value="ECO:0007669"/>
    <property type="project" value="TreeGrafter"/>
</dbReference>
<dbReference type="STRING" id="526227.Mesil_2328"/>
<dbReference type="PANTHER" id="PTHR43798:SF33">
    <property type="entry name" value="HYDROLASE, PUTATIVE (AFU_ORTHOLOGUE AFUA_2G14860)-RELATED"/>
    <property type="match status" value="1"/>
</dbReference>
<name>D7BIL2_ALLS1</name>
<dbReference type="OrthoDB" id="9775557at2"/>
<feature type="domain" description="AB hydrolase-1" evidence="1">
    <location>
        <begin position="25"/>
        <end position="253"/>
    </location>
</feature>
<gene>
    <name evidence="2" type="ordered locus">Mesil_2328</name>
</gene>
<dbReference type="PRINTS" id="PR00412">
    <property type="entry name" value="EPOXHYDRLASE"/>
</dbReference>
<dbReference type="PANTHER" id="PTHR43798">
    <property type="entry name" value="MONOACYLGLYCEROL LIPASE"/>
    <property type="match status" value="1"/>
</dbReference>
<accession>D7BIL2</accession>
<dbReference type="Proteomes" id="UP000001916">
    <property type="component" value="Chromosome"/>
</dbReference>
<dbReference type="HOGENOM" id="CLU_020336_50_3_0"/>
<dbReference type="GO" id="GO:0016787">
    <property type="term" value="F:hydrolase activity"/>
    <property type="evidence" value="ECO:0007669"/>
    <property type="project" value="UniProtKB-KW"/>
</dbReference>
<keyword evidence="2" id="KW-0378">Hydrolase</keyword>
<dbReference type="InterPro" id="IPR000639">
    <property type="entry name" value="Epox_hydrolase-like"/>
</dbReference>
<dbReference type="InterPro" id="IPR000073">
    <property type="entry name" value="AB_hydrolase_1"/>
</dbReference>
<dbReference type="SUPFAM" id="SSF53474">
    <property type="entry name" value="alpha/beta-Hydrolases"/>
    <property type="match status" value="1"/>
</dbReference>
<dbReference type="InterPro" id="IPR050266">
    <property type="entry name" value="AB_hydrolase_sf"/>
</dbReference>
<dbReference type="EMBL" id="CP002042">
    <property type="protein sequence ID" value="ADH64187.1"/>
    <property type="molecule type" value="Genomic_DNA"/>
</dbReference>
<dbReference type="PRINTS" id="PR00111">
    <property type="entry name" value="ABHYDROLASE"/>
</dbReference>
<evidence type="ECO:0000313" key="2">
    <source>
        <dbReference type="EMBL" id="ADH64187.1"/>
    </source>
</evidence>
<sequence>MPRIAINAAELYYQIDGQPQDPDQPVLVLANGIFQRVEAWEPLMPHLPGFRVLRYDMRGQGRSSIPPGAYTPELHADDLEALLEALNIERYHLLGLSNGGIVAQVHAARQPAGLHKLILLCTTSRIDPLIRAKVESWRLGLEWGSTEGRLRVALPWIWGRAYLEAHPEVAGAASLEQMKLAAPTVEAQQNLMAGFFTLGDLRPQLRSVTAPTLVLSGQEDLLFPPLYAQEIAQAIPGAKHRVLPQTGHAAPIEVPALLAREIREFLEVNA</sequence>
<dbReference type="KEGG" id="msv:Mesil_2328"/>
<dbReference type="Pfam" id="PF00561">
    <property type="entry name" value="Abhydrolase_1"/>
    <property type="match status" value="1"/>
</dbReference>
<organism evidence="2 3">
    <name type="scientific">Allomeiothermus silvanus (strain ATCC 700542 / DSM 9946 / NBRC 106475 / NCIMB 13440 / VI-R2)</name>
    <name type="common">Thermus silvanus</name>
    <dbReference type="NCBI Taxonomy" id="526227"/>
    <lineage>
        <taxon>Bacteria</taxon>
        <taxon>Thermotogati</taxon>
        <taxon>Deinococcota</taxon>
        <taxon>Deinococci</taxon>
        <taxon>Thermales</taxon>
        <taxon>Thermaceae</taxon>
        <taxon>Allomeiothermus</taxon>
    </lineage>
</organism>
<evidence type="ECO:0000313" key="3">
    <source>
        <dbReference type="Proteomes" id="UP000001916"/>
    </source>
</evidence>
<keyword evidence="3" id="KW-1185">Reference proteome</keyword>
<reference evidence="2 3" key="1">
    <citation type="journal article" date="2010" name="Stand. Genomic Sci.">
        <title>Complete genome sequence of Meiothermus silvanus type strain (VI-R2).</title>
        <authorList>
            <person name="Sikorski J."/>
            <person name="Tindall B.J."/>
            <person name="Lowry S."/>
            <person name="Lucas S."/>
            <person name="Nolan M."/>
            <person name="Copeland A."/>
            <person name="Glavina Del Rio T."/>
            <person name="Tice H."/>
            <person name="Cheng J.F."/>
            <person name="Han C."/>
            <person name="Pitluck S."/>
            <person name="Liolios K."/>
            <person name="Ivanova N."/>
            <person name="Mavromatis K."/>
            <person name="Mikhailova N."/>
            <person name="Pati A."/>
            <person name="Goodwin L."/>
            <person name="Chen A."/>
            <person name="Palaniappan K."/>
            <person name="Land M."/>
            <person name="Hauser L."/>
            <person name="Chang Y.J."/>
            <person name="Jeffries C.D."/>
            <person name="Rohde M."/>
            <person name="Goker M."/>
            <person name="Woyke T."/>
            <person name="Bristow J."/>
            <person name="Eisen J.A."/>
            <person name="Markowitz V."/>
            <person name="Hugenholtz P."/>
            <person name="Kyrpides N.C."/>
            <person name="Klenk H.P."/>
            <person name="Lapidus A."/>
        </authorList>
    </citation>
    <scope>NUCLEOTIDE SEQUENCE [LARGE SCALE GENOMIC DNA]</scope>
    <source>
        <strain evidence="3">ATCC 700542 / DSM 9946 / VI-R2</strain>
    </source>
</reference>
<dbReference type="Gene3D" id="3.40.50.1820">
    <property type="entry name" value="alpha/beta hydrolase"/>
    <property type="match status" value="1"/>
</dbReference>
<evidence type="ECO:0000259" key="1">
    <source>
        <dbReference type="Pfam" id="PF00561"/>
    </source>
</evidence>
<dbReference type="InterPro" id="IPR029058">
    <property type="entry name" value="AB_hydrolase_fold"/>
</dbReference>
<dbReference type="eggNOG" id="COG2267">
    <property type="taxonomic scope" value="Bacteria"/>
</dbReference>
<proteinExistence type="predicted"/>
<dbReference type="AlphaFoldDB" id="D7BIL2"/>